<dbReference type="PANTHER" id="PTHR24171:SF8">
    <property type="entry name" value="BRCA1-ASSOCIATED RING DOMAIN PROTEIN 1"/>
    <property type="match status" value="1"/>
</dbReference>
<sequence>MNIFSKTSFLLFFVVLCPVAKAADVNAQKQKGETALHRASFTGDMARVKSLINRDADVSAKSKIGSTPLHFAAVKGHKEVAQLLIAAGADVNAKNKYGDTPLPRAAADGGGTMPRDGSQRRITSEITCLDSPRELNAGVLAAYKHIHLSQLCLGQLFPFLSDI</sequence>
<dbReference type="PRINTS" id="PR01415">
    <property type="entry name" value="ANKYRIN"/>
</dbReference>
<evidence type="ECO:0000256" key="2">
    <source>
        <dbReference type="ARBA" id="ARBA00023043"/>
    </source>
</evidence>
<accession>X1CPZ1</accession>
<dbReference type="Gene3D" id="1.25.40.20">
    <property type="entry name" value="Ankyrin repeat-containing domain"/>
    <property type="match status" value="2"/>
</dbReference>
<dbReference type="Pfam" id="PF12796">
    <property type="entry name" value="Ank_2"/>
    <property type="match status" value="1"/>
</dbReference>
<dbReference type="PANTHER" id="PTHR24171">
    <property type="entry name" value="ANKYRIN REPEAT DOMAIN-CONTAINING PROTEIN 39-RELATED"/>
    <property type="match status" value="1"/>
</dbReference>
<dbReference type="InterPro" id="IPR036770">
    <property type="entry name" value="Ankyrin_rpt-contain_sf"/>
</dbReference>
<dbReference type="InterPro" id="IPR002110">
    <property type="entry name" value="Ankyrin_rpt"/>
</dbReference>
<dbReference type="GO" id="GO:0070531">
    <property type="term" value="C:BRCA1-A complex"/>
    <property type="evidence" value="ECO:0007669"/>
    <property type="project" value="TreeGrafter"/>
</dbReference>
<dbReference type="SMART" id="SM00248">
    <property type="entry name" value="ANK"/>
    <property type="match status" value="2"/>
</dbReference>
<keyword evidence="2" id="KW-0040">ANK repeat</keyword>
<evidence type="ECO:0000256" key="1">
    <source>
        <dbReference type="ARBA" id="ARBA00022737"/>
    </source>
</evidence>
<dbReference type="SUPFAM" id="SSF48403">
    <property type="entry name" value="Ankyrin repeat"/>
    <property type="match status" value="1"/>
</dbReference>
<proteinExistence type="predicted"/>
<dbReference type="PROSITE" id="PS50088">
    <property type="entry name" value="ANK_REPEAT"/>
    <property type="match status" value="2"/>
</dbReference>
<reference evidence="3" key="1">
    <citation type="journal article" date="2014" name="Front. Microbiol.">
        <title>High frequency of phylogenetically diverse reductive dehalogenase-homologous genes in deep subseafloor sedimentary metagenomes.</title>
        <authorList>
            <person name="Kawai M."/>
            <person name="Futagami T."/>
            <person name="Toyoda A."/>
            <person name="Takaki Y."/>
            <person name="Nishi S."/>
            <person name="Hori S."/>
            <person name="Arai W."/>
            <person name="Tsubouchi T."/>
            <person name="Morono Y."/>
            <person name="Uchiyama I."/>
            <person name="Ito T."/>
            <person name="Fujiyama A."/>
            <person name="Inagaki F."/>
            <person name="Takami H."/>
        </authorList>
    </citation>
    <scope>NUCLEOTIDE SEQUENCE</scope>
    <source>
        <strain evidence="3">Expedition CK06-06</strain>
    </source>
</reference>
<dbReference type="GO" id="GO:0085020">
    <property type="term" value="P:protein K6-linked ubiquitination"/>
    <property type="evidence" value="ECO:0007669"/>
    <property type="project" value="TreeGrafter"/>
</dbReference>
<protein>
    <submittedName>
        <fullName evidence="3">Uncharacterized protein</fullName>
    </submittedName>
</protein>
<comment type="caution">
    <text evidence="3">The sequence shown here is derived from an EMBL/GenBank/DDBJ whole genome shotgun (WGS) entry which is preliminary data.</text>
</comment>
<gene>
    <name evidence="3" type="ORF">S01H4_53996</name>
</gene>
<dbReference type="EMBL" id="BART01031025">
    <property type="protein sequence ID" value="GAH09892.1"/>
    <property type="molecule type" value="Genomic_DNA"/>
</dbReference>
<dbReference type="AlphaFoldDB" id="X1CPZ1"/>
<dbReference type="GO" id="GO:0031436">
    <property type="term" value="C:BRCA1-BARD1 complex"/>
    <property type="evidence" value="ECO:0007669"/>
    <property type="project" value="TreeGrafter"/>
</dbReference>
<name>X1CPZ1_9ZZZZ</name>
<evidence type="ECO:0000313" key="3">
    <source>
        <dbReference type="EMBL" id="GAH09892.1"/>
    </source>
</evidence>
<dbReference type="GO" id="GO:0004842">
    <property type="term" value="F:ubiquitin-protein transferase activity"/>
    <property type="evidence" value="ECO:0007669"/>
    <property type="project" value="TreeGrafter"/>
</dbReference>
<keyword evidence="1" id="KW-0677">Repeat</keyword>
<organism evidence="3">
    <name type="scientific">marine sediment metagenome</name>
    <dbReference type="NCBI Taxonomy" id="412755"/>
    <lineage>
        <taxon>unclassified sequences</taxon>
        <taxon>metagenomes</taxon>
        <taxon>ecological metagenomes</taxon>
    </lineage>
</organism>
<dbReference type="PROSITE" id="PS50297">
    <property type="entry name" value="ANK_REP_REGION"/>
    <property type="match status" value="2"/>
</dbReference>